<reference evidence="2" key="1">
    <citation type="journal article" date="2019" name="Nat. Commun.">
        <title>Expansion of phycobilisome linker gene families in mesophilic red algae.</title>
        <authorList>
            <person name="Lee J."/>
            <person name="Kim D."/>
            <person name="Bhattacharya D."/>
            <person name="Yoon H.S."/>
        </authorList>
    </citation>
    <scope>NUCLEOTIDE SEQUENCE [LARGE SCALE GENOMIC DNA]</scope>
    <source>
        <strain evidence="2">CCMP 1328</strain>
    </source>
</reference>
<dbReference type="AlphaFoldDB" id="A0A5J4Z007"/>
<proteinExistence type="predicted"/>
<dbReference type="Proteomes" id="UP000324585">
    <property type="component" value="Unassembled WGS sequence"/>
</dbReference>
<keyword evidence="2" id="KW-1185">Reference proteome</keyword>
<accession>A0A5J4Z007</accession>
<evidence type="ECO:0000313" key="2">
    <source>
        <dbReference type="Proteomes" id="UP000324585"/>
    </source>
</evidence>
<protein>
    <submittedName>
        <fullName evidence="1">Uncharacterized protein</fullName>
    </submittedName>
</protein>
<sequence>MSMPAVVLARGKVISLSMHRRHDAVEFSLPLSQSSLTRGSPLWLLIERDASADCLNESDTSEQDFKGRTVCWQGDDNMEAVRPEAHNEVLSKVKFLVSESRCKTGALGGDDDMQFLACKSSSSGSETIDTILCSFWFSTSSVA</sequence>
<comment type="caution">
    <text evidence="1">The sequence shown here is derived from an EMBL/GenBank/DDBJ whole genome shotgun (WGS) entry which is preliminary data.</text>
</comment>
<name>A0A5J4Z007_PORPP</name>
<dbReference type="EMBL" id="VRMN01000002">
    <property type="protein sequence ID" value="KAA8496392.1"/>
    <property type="molecule type" value="Genomic_DNA"/>
</dbReference>
<gene>
    <name evidence="1" type="ORF">FVE85_0121</name>
</gene>
<evidence type="ECO:0000313" key="1">
    <source>
        <dbReference type="EMBL" id="KAA8496392.1"/>
    </source>
</evidence>
<organism evidence="1 2">
    <name type="scientific">Porphyridium purpureum</name>
    <name type="common">Red alga</name>
    <name type="synonym">Porphyridium cruentum</name>
    <dbReference type="NCBI Taxonomy" id="35688"/>
    <lineage>
        <taxon>Eukaryota</taxon>
        <taxon>Rhodophyta</taxon>
        <taxon>Bangiophyceae</taxon>
        <taxon>Porphyridiales</taxon>
        <taxon>Porphyridiaceae</taxon>
        <taxon>Porphyridium</taxon>
    </lineage>
</organism>